<reference evidence="13 14" key="1">
    <citation type="submission" date="2015-01" db="EMBL/GenBank/DDBJ databases">
        <title>Ahrensia donghaiensis sp. nov., a novel dimethylsulphoniopropionate-cleavage bacterium isolated from seawater and emended descriptions of the genus Ahrensia and Ahrensia kielensis.</title>
        <authorList>
            <person name="Liu J."/>
        </authorList>
    </citation>
    <scope>NUCLEOTIDE SEQUENCE [LARGE SCALE GENOMIC DNA]</scope>
    <source>
        <strain evidence="13 14">LZD062</strain>
    </source>
</reference>
<name>A0A0M9GPR4_9HYPH</name>
<evidence type="ECO:0000256" key="5">
    <source>
        <dbReference type="ARBA" id="ARBA00022723"/>
    </source>
</evidence>
<dbReference type="GO" id="GO:0020037">
    <property type="term" value="F:heme binding"/>
    <property type="evidence" value="ECO:0007669"/>
    <property type="project" value="InterPro"/>
</dbReference>
<dbReference type="Gene3D" id="1.20.5.100">
    <property type="entry name" value="Cytochrome c1, transmembrane anchor, C-terminal"/>
    <property type="match status" value="1"/>
</dbReference>
<comment type="caution">
    <text evidence="13">The sequence shown here is derived from an EMBL/GenBank/DDBJ whole genome shotgun (WGS) entry which is preliminary data.</text>
</comment>
<feature type="binding site" description="covalent" evidence="9">
    <location>
        <position position="211"/>
    </location>
    <ligand>
        <name>heme c</name>
        <dbReference type="ChEBI" id="CHEBI:61717"/>
    </ligand>
</feature>
<evidence type="ECO:0000256" key="6">
    <source>
        <dbReference type="ARBA" id="ARBA00022989"/>
    </source>
</evidence>
<keyword evidence="4 10" id="KW-0812">Transmembrane</keyword>
<dbReference type="FunFam" id="1.10.760.10:FF:000011">
    <property type="entry name" value="Cytochrome c1, putative"/>
    <property type="match status" value="1"/>
</dbReference>
<dbReference type="GO" id="GO:0046872">
    <property type="term" value="F:metal ion binding"/>
    <property type="evidence" value="ECO:0007669"/>
    <property type="project" value="UniProtKB-KW"/>
</dbReference>
<keyword evidence="5 9" id="KW-0479">Metal-binding</keyword>
<keyword evidence="13" id="KW-0687">Ribonucleoprotein</keyword>
<dbReference type="InterPro" id="IPR002326">
    <property type="entry name" value="Cyt_c1"/>
</dbReference>
<dbReference type="PATRIC" id="fig|1514904.3.peg.309"/>
<feature type="transmembrane region" description="Helical" evidence="10">
    <location>
        <begin position="255"/>
        <end position="273"/>
    </location>
</feature>
<evidence type="ECO:0000256" key="7">
    <source>
        <dbReference type="ARBA" id="ARBA00023004"/>
    </source>
</evidence>
<dbReference type="Gene3D" id="1.10.760.10">
    <property type="entry name" value="Cytochrome c-like domain"/>
    <property type="match status" value="1"/>
</dbReference>
<evidence type="ECO:0000256" key="4">
    <source>
        <dbReference type="ARBA" id="ARBA00022692"/>
    </source>
</evidence>
<dbReference type="PANTHER" id="PTHR10266:SF3">
    <property type="entry name" value="CYTOCHROME C1, HEME PROTEIN, MITOCHONDRIAL"/>
    <property type="match status" value="1"/>
</dbReference>
<dbReference type="AlphaFoldDB" id="A0A0M9GPR4"/>
<evidence type="ECO:0000256" key="11">
    <source>
        <dbReference type="SAM" id="SignalP"/>
    </source>
</evidence>
<dbReference type="GO" id="GO:0016020">
    <property type="term" value="C:membrane"/>
    <property type="evidence" value="ECO:0007669"/>
    <property type="project" value="UniProtKB-SubCell"/>
</dbReference>
<feature type="domain" description="Cytochrome c" evidence="12">
    <location>
        <begin position="53"/>
        <end position="227"/>
    </location>
</feature>
<evidence type="ECO:0000256" key="2">
    <source>
        <dbReference type="ARBA" id="ARBA00016165"/>
    </source>
</evidence>
<keyword evidence="11" id="KW-0732">Signal</keyword>
<evidence type="ECO:0000256" key="1">
    <source>
        <dbReference type="ARBA" id="ARBA00004370"/>
    </source>
</evidence>
<keyword evidence="6 10" id="KW-1133">Transmembrane helix</keyword>
<keyword evidence="8 10" id="KW-0472">Membrane</keyword>
<evidence type="ECO:0000256" key="3">
    <source>
        <dbReference type="ARBA" id="ARBA00022617"/>
    </source>
</evidence>
<comment type="cofactor">
    <cofactor evidence="9">
        <name>heme c</name>
        <dbReference type="ChEBI" id="CHEBI:61717"/>
    </cofactor>
    <text evidence="9">Binds 1 heme c group covalently per subunit.</text>
</comment>
<sequence>MKTMFAKISAIVVAATLGLSVAATGAFAAEYPIKKPREQDWSFAGPFGTYDKGQLQRGFKVYREVCAACHSMNRVAFRSLEDLGYSEGQIKTIASEYDITDGPNADGEMFTRPGTPADYFTGPYPNREASIAANGGAYPPDFSLLAKARAVERGFPTFVFDVFTQYAENGPDYIYSLLTGYPEDGEAPEGVEVPEGTHYNPYFIAGKSLAMAPPLSEDIISYDDGTPATVEQMSKDVTAFMMWAAEPKMEERKSLGFKVIIFLLIFAVFLYLTKKQIYAKLEH</sequence>
<feature type="signal peptide" evidence="11">
    <location>
        <begin position="1"/>
        <end position="28"/>
    </location>
</feature>
<feature type="binding site" description="covalent" evidence="9">
    <location>
        <position position="70"/>
    </location>
    <ligand>
        <name>heme c</name>
        <dbReference type="ChEBI" id="CHEBI:61717"/>
    </ligand>
</feature>
<dbReference type="Proteomes" id="UP000038011">
    <property type="component" value="Unassembled WGS sequence"/>
</dbReference>
<organism evidence="13 14">
    <name type="scientific">Ahrensia marina</name>
    <dbReference type="NCBI Taxonomy" id="1514904"/>
    <lineage>
        <taxon>Bacteria</taxon>
        <taxon>Pseudomonadati</taxon>
        <taxon>Pseudomonadota</taxon>
        <taxon>Alphaproteobacteria</taxon>
        <taxon>Hyphomicrobiales</taxon>
        <taxon>Ahrensiaceae</taxon>
        <taxon>Ahrensia</taxon>
    </lineage>
</organism>
<evidence type="ECO:0000313" key="14">
    <source>
        <dbReference type="Proteomes" id="UP000038011"/>
    </source>
</evidence>
<dbReference type="Pfam" id="PF02167">
    <property type="entry name" value="Cytochrom_C1"/>
    <property type="match status" value="1"/>
</dbReference>
<dbReference type="InterPro" id="IPR009056">
    <property type="entry name" value="Cyt_c-like_dom"/>
</dbReference>
<evidence type="ECO:0000313" key="13">
    <source>
        <dbReference type="EMBL" id="KPB02957.1"/>
    </source>
</evidence>
<dbReference type="PROSITE" id="PS51007">
    <property type="entry name" value="CYTC"/>
    <property type="match status" value="1"/>
</dbReference>
<dbReference type="PRINTS" id="PR00603">
    <property type="entry name" value="CYTOCHROMEC1"/>
</dbReference>
<evidence type="ECO:0000256" key="10">
    <source>
        <dbReference type="SAM" id="Phobius"/>
    </source>
</evidence>
<dbReference type="RefSeq" id="WP_053997535.1">
    <property type="nucleotide sequence ID" value="NZ_JXMU01000001.1"/>
</dbReference>
<feature type="binding site" description="covalent" evidence="9">
    <location>
        <position position="69"/>
    </location>
    <ligand>
        <name>heme c</name>
        <dbReference type="ChEBI" id="CHEBI:61717"/>
    </ligand>
</feature>
<feature type="chain" id="PRO_5005836499" description="Cytochrome c1" evidence="11">
    <location>
        <begin position="29"/>
        <end position="283"/>
    </location>
</feature>
<dbReference type="STRING" id="1514904.SU32_01495"/>
<feature type="binding site" description="covalent" evidence="9">
    <location>
        <position position="66"/>
    </location>
    <ligand>
        <name>heme c</name>
        <dbReference type="ChEBI" id="CHEBI:61717"/>
    </ligand>
</feature>
<keyword evidence="3 9" id="KW-0349">Heme</keyword>
<dbReference type="GO" id="GO:0009055">
    <property type="term" value="F:electron transfer activity"/>
    <property type="evidence" value="ECO:0007669"/>
    <property type="project" value="InterPro"/>
</dbReference>
<gene>
    <name evidence="13" type="ORF">SU32_01495</name>
</gene>
<evidence type="ECO:0000256" key="8">
    <source>
        <dbReference type="ARBA" id="ARBA00023136"/>
    </source>
</evidence>
<dbReference type="EMBL" id="JXMU01000001">
    <property type="protein sequence ID" value="KPB02957.1"/>
    <property type="molecule type" value="Genomic_DNA"/>
</dbReference>
<protein>
    <recommendedName>
        <fullName evidence="2">Cytochrome c1</fullName>
    </recommendedName>
</protein>
<keyword evidence="14" id="KW-1185">Reference proteome</keyword>
<dbReference type="SUPFAM" id="SSF46626">
    <property type="entry name" value="Cytochrome c"/>
    <property type="match status" value="1"/>
</dbReference>
<dbReference type="GO" id="GO:0005840">
    <property type="term" value="C:ribosome"/>
    <property type="evidence" value="ECO:0007669"/>
    <property type="project" value="UniProtKB-KW"/>
</dbReference>
<comment type="subcellular location">
    <subcellularLocation>
        <location evidence="1">Membrane</location>
    </subcellularLocation>
</comment>
<keyword evidence="7 9" id="KW-0408">Iron</keyword>
<dbReference type="OrthoDB" id="9808471at2"/>
<accession>A0A0M9GPR4</accession>
<evidence type="ECO:0000259" key="12">
    <source>
        <dbReference type="PROSITE" id="PS51007"/>
    </source>
</evidence>
<proteinExistence type="predicted"/>
<dbReference type="InterPro" id="IPR036909">
    <property type="entry name" value="Cyt_c-like_dom_sf"/>
</dbReference>
<dbReference type="PANTHER" id="PTHR10266">
    <property type="entry name" value="CYTOCHROME C1"/>
    <property type="match status" value="1"/>
</dbReference>
<keyword evidence="13" id="KW-0689">Ribosomal protein</keyword>
<evidence type="ECO:0000256" key="9">
    <source>
        <dbReference type="PIRSR" id="PIRSR602326-1"/>
    </source>
</evidence>